<dbReference type="InterPro" id="IPR007159">
    <property type="entry name" value="SpoVT-AbrB_dom"/>
</dbReference>
<dbReference type="GO" id="GO:2000143">
    <property type="term" value="P:negative regulation of DNA-templated transcription initiation"/>
    <property type="evidence" value="ECO:0007669"/>
    <property type="project" value="TreeGrafter"/>
</dbReference>
<accession>A0A9D9I3U2</accession>
<comment type="subcellular location">
    <subcellularLocation>
        <location evidence="7">Cytoplasm</location>
        <location evidence="7">Nucleoid</location>
    </subcellularLocation>
</comment>
<comment type="subunit">
    <text evidence="7">Forms oligomers.</text>
</comment>
<protein>
    <recommendedName>
        <fullName evidence="1 7">Transcriptional regulator MraZ</fullName>
    </recommendedName>
</protein>
<keyword evidence="3" id="KW-0677">Repeat</keyword>
<comment type="similarity">
    <text evidence="7">Belongs to the MraZ family.</text>
</comment>
<dbReference type="EMBL" id="JADIME010000011">
    <property type="protein sequence ID" value="MBO8464546.1"/>
    <property type="molecule type" value="Genomic_DNA"/>
</dbReference>
<dbReference type="InterPro" id="IPR020603">
    <property type="entry name" value="MraZ_dom"/>
</dbReference>
<dbReference type="Proteomes" id="UP000823597">
    <property type="component" value="Unassembled WGS sequence"/>
</dbReference>
<dbReference type="SUPFAM" id="SSF89447">
    <property type="entry name" value="AbrB/MazE/MraZ-like"/>
    <property type="match status" value="1"/>
</dbReference>
<dbReference type="CDD" id="cd16320">
    <property type="entry name" value="MraZ_N"/>
    <property type="match status" value="1"/>
</dbReference>
<evidence type="ECO:0000256" key="2">
    <source>
        <dbReference type="ARBA" id="ARBA00022490"/>
    </source>
</evidence>
<dbReference type="GO" id="GO:0005737">
    <property type="term" value="C:cytoplasm"/>
    <property type="evidence" value="ECO:0007669"/>
    <property type="project" value="UniProtKB-UniRule"/>
</dbReference>
<evidence type="ECO:0000256" key="3">
    <source>
        <dbReference type="ARBA" id="ARBA00022737"/>
    </source>
</evidence>
<evidence type="ECO:0000256" key="6">
    <source>
        <dbReference type="ARBA" id="ARBA00023163"/>
    </source>
</evidence>
<dbReference type="GO" id="GO:0003700">
    <property type="term" value="F:DNA-binding transcription factor activity"/>
    <property type="evidence" value="ECO:0007669"/>
    <property type="project" value="UniProtKB-UniRule"/>
</dbReference>
<evidence type="ECO:0000256" key="1">
    <source>
        <dbReference type="ARBA" id="ARBA00013860"/>
    </source>
</evidence>
<dbReference type="PROSITE" id="PS51740">
    <property type="entry name" value="SPOVT_ABRB"/>
    <property type="match status" value="1"/>
</dbReference>
<keyword evidence="4 7" id="KW-0805">Transcription regulation</keyword>
<evidence type="ECO:0000313" key="9">
    <source>
        <dbReference type="EMBL" id="MBO8464546.1"/>
    </source>
</evidence>
<dbReference type="GO" id="GO:0009295">
    <property type="term" value="C:nucleoid"/>
    <property type="evidence" value="ECO:0007669"/>
    <property type="project" value="UniProtKB-SubCell"/>
</dbReference>
<evidence type="ECO:0000259" key="8">
    <source>
        <dbReference type="PROSITE" id="PS51740"/>
    </source>
</evidence>
<dbReference type="InterPro" id="IPR037914">
    <property type="entry name" value="SpoVT-AbrB_sf"/>
</dbReference>
<keyword evidence="6 7" id="KW-0804">Transcription</keyword>
<dbReference type="AlphaFoldDB" id="A0A9D9I3U2"/>
<proteinExistence type="inferred from homology"/>
<gene>
    <name evidence="7" type="primary">mraZ</name>
    <name evidence="9" type="ORF">IAB93_00940</name>
</gene>
<dbReference type="PANTHER" id="PTHR34701:SF1">
    <property type="entry name" value="TRANSCRIPTIONAL REGULATOR MRAZ"/>
    <property type="match status" value="1"/>
</dbReference>
<dbReference type="GO" id="GO:0000976">
    <property type="term" value="F:transcription cis-regulatory region binding"/>
    <property type="evidence" value="ECO:0007669"/>
    <property type="project" value="TreeGrafter"/>
</dbReference>
<dbReference type="InterPro" id="IPR035644">
    <property type="entry name" value="MraZ_C"/>
</dbReference>
<sequence length="151" mass="17600">MVKFIGEYRAKMDDKGRLVFPSAFKALLPEGKPQLFVIKKDIFEDCLEMYTYEEWERQSEEVKSRLNFFNRAHATFWREYMRNRAVVEPDPKLGRIAIPKKLSESIGIIKDVVFSGNDHKIEIWPAEKYEMSEISSESFIALSGILSGQNQ</sequence>
<organism evidence="9 10">
    <name type="scientific">Candidatus Merdivivens pullistercoris</name>
    <dbReference type="NCBI Taxonomy" id="2840873"/>
    <lineage>
        <taxon>Bacteria</taxon>
        <taxon>Pseudomonadati</taxon>
        <taxon>Bacteroidota</taxon>
        <taxon>Bacteroidia</taxon>
        <taxon>Bacteroidales</taxon>
        <taxon>Muribaculaceae</taxon>
        <taxon>Muribaculaceae incertae sedis</taxon>
        <taxon>Candidatus Merdivivens</taxon>
    </lineage>
</organism>
<keyword evidence="2 7" id="KW-0963">Cytoplasm</keyword>
<reference evidence="9" key="1">
    <citation type="submission" date="2020-10" db="EMBL/GenBank/DDBJ databases">
        <authorList>
            <person name="Gilroy R."/>
        </authorList>
    </citation>
    <scope>NUCLEOTIDE SEQUENCE</scope>
    <source>
        <strain evidence="9">10037</strain>
    </source>
</reference>
<dbReference type="Gene3D" id="3.40.1550.20">
    <property type="entry name" value="Transcriptional regulator MraZ domain"/>
    <property type="match status" value="1"/>
</dbReference>
<keyword evidence="5 7" id="KW-0238">DNA-binding</keyword>
<name>A0A9D9I3U2_9BACT</name>
<dbReference type="PANTHER" id="PTHR34701">
    <property type="entry name" value="TRANSCRIPTIONAL REGULATOR MRAZ"/>
    <property type="match status" value="1"/>
</dbReference>
<dbReference type="InterPro" id="IPR038619">
    <property type="entry name" value="MraZ_sf"/>
</dbReference>
<dbReference type="InterPro" id="IPR003444">
    <property type="entry name" value="MraZ"/>
</dbReference>
<evidence type="ECO:0000256" key="4">
    <source>
        <dbReference type="ARBA" id="ARBA00023015"/>
    </source>
</evidence>
<comment type="caution">
    <text evidence="9">The sequence shown here is derived from an EMBL/GenBank/DDBJ whole genome shotgun (WGS) entry which is preliminary data.</text>
</comment>
<dbReference type="Pfam" id="PF02381">
    <property type="entry name" value="MraZ"/>
    <property type="match status" value="2"/>
</dbReference>
<dbReference type="CDD" id="cd16321">
    <property type="entry name" value="MraZ_C"/>
    <property type="match status" value="1"/>
</dbReference>
<feature type="domain" description="SpoVT-AbrB" evidence="8">
    <location>
        <begin position="7"/>
        <end position="54"/>
    </location>
</feature>
<evidence type="ECO:0000256" key="5">
    <source>
        <dbReference type="ARBA" id="ARBA00023125"/>
    </source>
</evidence>
<dbReference type="HAMAP" id="MF_01008">
    <property type="entry name" value="MraZ"/>
    <property type="match status" value="1"/>
</dbReference>
<reference evidence="9" key="2">
    <citation type="journal article" date="2021" name="PeerJ">
        <title>Extensive microbial diversity within the chicken gut microbiome revealed by metagenomics and culture.</title>
        <authorList>
            <person name="Gilroy R."/>
            <person name="Ravi A."/>
            <person name="Getino M."/>
            <person name="Pursley I."/>
            <person name="Horton D.L."/>
            <person name="Alikhan N.F."/>
            <person name="Baker D."/>
            <person name="Gharbi K."/>
            <person name="Hall N."/>
            <person name="Watson M."/>
            <person name="Adriaenssens E.M."/>
            <person name="Foster-Nyarko E."/>
            <person name="Jarju S."/>
            <person name="Secka A."/>
            <person name="Antonio M."/>
            <person name="Oren A."/>
            <person name="Chaudhuri R.R."/>
            <person name="La Ragione R."/>
            <person name="Hildebrand F."/>
            <person name="Pallen M.J."/>
        </authorList>
    </citation>
    <scope>NUCLEOTIDE SEQUENCE</scope>
    <source>
        <strain evidence="9">10037</strain>
    </source>
</reference>
<dbReference type="InterPro" id="IPR035642">
    <property type="entry name" value="MraZ_N"/>
</dbReference>
<evidence type="ECO:0000256" key="7">
    <source>
        <dbReference type="HAMAP-Rule" id="MF_01008"/>
    </source>
</evidence>
<evidence type="ECO:0000313" key="10">
    <source>
        <dbReference type="Proteomes" id="UP000823597"/>
    </source>
</evidence>